<dbReference type="PRINTS" id="PR00385">
    <property type="entry name" value="P450"/>
</dbReference>
<keyword evidence="12" id="KW-1185">Reference proteome</keyword>
<evidence type="ECO:0000256" key="1">
    <source>
        <dbReference type="ARBA" id="ARBA00001971"/>
    </source>
</evidence>
<evidence type="ECO:0000256" key="3">
    <source>
        <dbReference type="ARBA" id="ARBA00022617"/>
    </source>
</evidence>
<name>G7EB30_MIXOS</name>
<dbReference type="STRING" id="764103.G7EB30"/>
<keyword evidence="3 8" id="KW-0349">Heme</keyword>
<dbReference type="PANTHER" id="PTHR24287">
    <property type="entry name" value="P450, PUTATIVE (EUROFUNG)-RELATED"/>
    <property type="match status" value="1"/>
</dbReference>
<dbReference type="SUPFAM" id="SSF48264">
    <property type="entry name" value="Cytochrome P450"/>
    <property type="match status" value="1"/>
</dbReference>
<evidence type="ECO:0000256" key="9">
    <source>
        <dbReference type="RuleBase" id="RU000461"/>
    </source>
</evidence>
<dbReference type="HOGENOM" id="CLU_001570_27_0_1"/>
<evidence type="ECO:0000256" key="2">
    <source>
        <dbReference type="ARBA" id="ARBA00010617"/>
    </source>
</evidence>
<evidence type="ECO:0000256" key="4">
    <source>
        <dbReference type="ARBA" id="ARBA00022723"/>
    </source>
</evidence>
<dbReference type="Gene3D" id="1.10.630.10">
    <property type="entry name" value="Cytochrome P450"/>
    <property type="match status" value="1"/>
</dbReference>
<dbReference type="AlphaFoldDB" id="G7EB30"/>
<feature type="chain" id="PRO_5003492949" description="Cytochrome P450" evidence="10">
    <location>
        <begin position="19"/>
        <end position="552"/>
    </location>
</feature>
<dbReference type="Proteomes" id="UP000009131">
    <property type="component" value="Unassembled WGS sequence"/>
</dbReference>
<evidence type="ECO:0000313" key="12">
    <source>
        <dbReference type="Proteomes" id="UP000009131"/>
    </source>
</evidence>
<feature type="signal peptide" evidence="10">
    <location>
        <begin position="1"/>
        <end position="18"/>
    </location>
</feature>
<evidence type="ECO:0000256" key="5">
    <source>
        <dbReference type="ARBA" id="ARBA00023002"/>
    </source>
</evidence>
<dbReference type="PRINTS" id="PR00463">
    <property type="entry name" value="EP450I"/>
</dbReference>
<gene>
    <name evidence="11" type="primary">Mo06743</name>
    <name evidence="11" type="ORF">E5Q_06743</name>
</gene>
<dbReference type="InterPro" id="IPR017972">
    <property type="entry name" value="Cyt_P450_CS"/>
</dbReference>
<reference evidence="11 12" key="1">
    <citation type="journal article" date="2011" name="J. Gen. Appl. Microbiol.">
        <title>Draft genome sequencing of the enigmatic basidiomycete Mixia osmundae.</title>
        <authorList>
            <person name="Nishida H."/>
            <person name="Nagatsuka Y."/>
            <person name="Sugiyama J."/>
        </authorList>
    </citation>
    <scope>NUCLEOTIDE SEQUENCE [LARGE SCALE GENOMIC DNA]</scope>
    <source>
        <strain evidence="12">CBS 9802 / IAM 14324 / JCM 22182 / KY 12970</strain>
    </source>
</reference>
<dbReference type="InterPro" id="IPR036396">
    <property type="entry name" value="Cyt_P450_sf"/>
</dbReference>
<evidence type="ECO:0000313" key="11">
    <source>
        <dbReference type="EMBL" id="GAB00041.1"/>
    </source>
</evidence>
<dbReference type="EMBL" id="BABT02000252">
    <property type="protein sequence ID" value="GAB00041.1"/>
    <property type="molecule type" value="Genomic_DNA"/>
</dbReference>
<evidence type="ECO:0008006" key="13">
    <source>
        <dbReference type="Google" id="ProtNLM"/>
    </source>
</evidence>
<comment type="cofactor">
    <cofactor evidence="1 8">
        <name>heme</name>
        <dbReference type="ChEBI" id="CHEBI:30413"/>
    </cofactor>
</comment>
<dbReference type="InParanoid" id="G7EB30"/>
<dbReference type="GO" id="GO:0016705">
    <property type="term" value="F:oxidoreductase activity, acting on paired donors, with incorporation or reduction of molecular oxygen"/>
    <property type="evidence" value="ECO:0007669"/>
    <property type="project" value="InterPro"/>
</dbReference>
<keyword evidence="6 8" id="KW-0408">Iron</keyword>
<proteinExistence type="inferred from homology"/>
<keyword evidence="7 9" id="KW-0503">Monooxygenase</keyword>
<evidence type="ECO:0000256" key="7">
    <source>
        <dbReference type="ARBA" id="ARBA00023033"/>
    </source>
</evidence>
<dbReference type="InterPro" id="IPR001128">
    <property type="entry name" value="Cyt_P450"/>
</dbReference>
<dbReference type="eggNOG" id="KOG0157">
    <property type="taxonomic scope" value="Eukaryota"/>
</dbReference>
<evidence type="ECO:0000256" key="8">
    <source>
        <dbReference type="PIRSR" id="PIRSR602401-1"/>
    </source>
</evidence>
<dbReference type="GO" id="GO:0005506">
    <property type="term" value="F:iron ion binding"/>
    <property type="evidence" value="ECO:0007669"/>
    <property type="project" value="InterPro"/>
</dbReference>
<dbReference type="GO" id="GO:0004497">
    <property type="term" value="F:monooxygenase activity"/>
    <property type="evidence" value="ECO:0007669"/>
    <property type="project" value="UniProtKB-KW"/>
</dbReference>
<feature type="binding site" description="axial binding residue" evidence="8">
    <location>
        <position position="490"/>
    </location>
    <ligand>
        <name>heme</name>
        <dbReference type="ChEBI" id="CHEBI:30413"/>
    </ligand>
    <ligandPart>
        <name>Fe</name>
        <dbReference type="ChEBI" id="CHEBI:18248"/>
    </ligandPart>
</feature>
<evidence type="ECO:0000256" key="6">
    <source>
        <dbReference type="ARBA" id="ARBA00023004"/>
    </source>
</evidence>
<keyword evidence="5 9" id="KW-0560">Oxidoreductase</keyword>
<dbReference type="Pfam" id="PF00067">
    <property type="entry name" value="p450"/>
    <property type="match status" value="1"/>
</dbReference>
<keyword evidence="4 8" id="KW-0479">Metal-binding</keyword>
<protein>
    <recommendedName>
        <fullName evidence="13">Cytochrome P450</fullName>
    </recommendedName>
</protein>
<keyword evidence="10" id="KW-0732">Signal</keyword>
<dbReference type="InterPro" id="IPR002401">
    <property type="entry name" value="Cyt_P450_E_grp-I"/>
</dbReference>
<dbReference type="PROSITE" id="PS00086">
    <property type="entry name" value="CYTOCHROME_P450"/>
    <property type="match status" value="1"/>
</dbReference>
<dbReference type="InterPro" id="IPR047146">
    <property type="entry name" value="Cyt_P450_E_CYP52_fungi"/>
</dbReference>
<sequence>MSNVLPLLISLAGPVVSAYVWSRVTHLSAIEKTAGAILLTLTTTKLGNVADCYMYGRAARRQGAQPVPTIAGWLPGSIDVLIKMLIKRKSEMTGASLLQTCSAQGGIVRLRVLSQTIYFTNHNQVGKHVLSSPGFLNYIKGERFKSAWSELLANGIFASDPDETWKWHRAVARPFFAKERVSDFALFNKYADHMIEIVERSAKDQSAINIEDVLGRMTLDIGSAFLFGTSVDSLAVLDSKCDDTTRQSQAVLAAFNDAQNNAMVRTVIGQPFWPLIEHITGNPQIKPMSVLGGLVDGIVHRAVLRREAGIKSGDEQTQTFLGHLMTVTTDEAILRDELLNVLIAARDTTSSLMTSTIHAFALHADVLKRAREEVLALVGHDSHPTHDDMRNMKYLRAVLNEVLRLYPSVPANIRAVTRDDVMCIDDRRIFIEQGSSVAFSIWGIHREARTWGEDVLTFDPARWLDGDKRFTRLATNPTMFQPFSGGPRICLGMQLAYAEATTTIIRMLQKFDHMELAPDCQPGITPKPLGSSVTLSYKGGLHVRFRLAQDES</sequence>
<comment type="caution">
    <text evidence="11">The sequence shown here is derived from an EMBL/GenBank/DDBJ whole genome shotgun (WGS) entry which is preliminary data.</text>
</comment>
<dbReference type="OrthoDB" id="1470350at2759"/>
<reference evidence="11 12" key="2">
    <citation type="journal article" date="2012" name="Open Biol.">
        <title>Characteristics of nucleosomes and linker DNA regions on the genome of the basidiomycete Mixia osmundae revealed by mono- and dinucleosome mapping.</title>
        <authorList>
            <person name="Nishida H."/>
            <person name="Kondo S."/>
            <person name="Matsumoto T."/>
            <person name="Suzuki Y."/>
            <person name="Yoshikawa H."/>
            <person name="Taylor T.D."/>
            <person name="Sugiyama J."/>
        </authorList>
    </citation>
    <scope>NUCLEOTIDE SEQUENCE [LARGE SCALE GENOMIC DNA]</scope>
    <source>
        <strain evidence="12">CBS 9802 / IAM 14324 / JCM 22182 / KY 12970</strain>
    </source>
</reference>
<organism evidence="11 12">
    <name type="scientific">Mixia osmundae (strain CBS 9802 / IAM 14324 / JCM 22182 / KY 12970)</name>
    <dbReference type="NCBI Taxonomy" id="764103"/>
    <lineage>
        <taxon>Eukaryota</taxon>
        <taxon>Fungi</taxon>
        <taxon>Dikarya</taxon>
        <taxon>Basidiomycota</taxon>
        <taxon>Pucciniomycotina</taxon>
        <taxon>Mixiomycetes</taxon>
        <taxon>Mixiales</taxon>
        <taxon>Mixiaceae</taxon>
        <taxon>Mixia</taxon>
    </lineage>
</organism>
<dbReference type="GO" id="GO:0020037">
    <property type="term" value="F:heme binding"/>
    <property type="evidence" value="ECO:0007669"/>
    <property type="project" value="InterPro"/>
</dbReference>
<comment type="similarity">
    <text evidence="2 9">Belongs to the cytochrome P450 family.</text>
</comment>
<accession>G7EB30</accession>
<evidence type="ECO:0000256" key="10">
    <source>
        <dbReference type="SAM" id="SignalP"/>
    </source>
</evidence>
<dbReference type="PANTHER" id="PTHR24287:SF1">
    <property type="entry name" value="P450, PUTATIVE (EUROFUNG)-RELATED"/>
    <property type="match status" value="1"/>
</dbReference>